<evidence type="ECO:0000313" key="3">
    <source>
        <dbReference type="Proteomes" id="UP000543836"/>
    </source>
</evidence>
<organism evidence="2 3">
    <name type="scientific">Rhizobium leucaenae</name>
    <dbReference type="NCBI Taxonomy" id="29450"/>
    <lineage>
        <taxon>Bacteria</taxon>
        <taxon>Pseudomonadati</taxon>
        <taxon>Pseudomonadota</taxon>
        <taxon>Alphaproteobacteria</taxon>
        <taxon>Hyphomicrobiales</taxon>
        <taxon>Rhizobiaceae</taxon>
        <taxon>Rhizobium/Agrobacterium group</taxon>
        <taxon>Rhizobium</taxon>
    </lineage>
</organism>
<accession>A0A7W6ZWT3</accession>
<protein>
    <submittedName>
        <fullName evidence="2">Uncharacterized protein</fullName>
    </submittedName>
</protein>
<keyword evidence="1" id="KW-1133">Transmembrane helix</keyword>
<dbReference type="AlphaFoldDB" id="A0A7W6ZWT3"/>
<reference evidence="2 3" key="1">
    <citation type="submission" date="2020-08" db="EMBL/GenBank/DDBJ databases">
        <title>Genomic Encyclopedia of Type Strains, Phase IV (KMG-V): Genome sequencing to study the core and pangenomes of soil and plant-associated prokaryotes.</title>
        <authorList>
            <person name="Whitman W."/>
        </authorList>
    </citation>
    <scope>NUCLEOTIDE SEQUENCE [LARGE SCALE GENOMIC DNA]</scope>
    <source>
        <strain evidence="2 3">SEMIA 492</strain>
    </source>
</reference>
<name>A0A7W6ZWT3_9HYPH</name>
<dbReference type="EMBL" id="JACIIG010000011">
    <property type="protein sequence ID" value="MBB4569960.1"/>
    <property type="molecule type" value="Genomic_DNA"/>
</dbReference>
<keyword evidence="3" id="KW-1185">Reference proteome</keyword>
<evidence type="ECO:0000256" key="1">
    <source>
        <dbReference type="SAM" id="Phobius"/>
    </source>
</evidence>
<dbReference type="Proteomes" id="UP000543836">
    <property type="component" value="Unassembled WGS sequence"/>
</dbReference>
<keyword evidence="1" id="KW-0472">Membrane</keyword>
<gene>
    <name evidence="2" type="ORF">GGE60_004089</name>
</gene>
<feature type="transmembrane region" description="Helical" evidence="1">
    <location>
        <begin position="16"/>
        <end position="37"/>
    </location>
</feature>
<keyword evidence="1" id="KW-0812">Transmembrane</keyword>
<proteinExistence type="predicted"/>
<sequence>MRQRIQREKAQRNERLPLFFITAGTLAIAIGAGLLSIPH</sequence>
<evidence type="ECO:0000313" key="2">
    <source>
        <dbReference type="EMBL" id="MBB4569960.1"/>
    </source>
</evidence>
<comment type="caution">
    <text evidence="2">The sequence shown here is derived from an EMBL/GenBank/DDBJ whole genome shotgun (WGS) entry which is preliminary data.</text>
</comment>